<feature type="domain" description="SpoVT-AbrB" evidence="2">
    <location>
        <begin position="3"/>
        <end position="48"/>
    </location>
</feature>
<evidence type="ECO:0000259" key="2">
    <source>
        <dbReference type="PROSITE" id="PS51740"/>
    </source>
</evidence>
<keyword evidence="1 3" id="KW-0238">DNA-binding</keyword>
<organism evidence="3 4">
    <name type="scientific">Peptoniphilus harei</name>
    <dbReference type="NCBI Taxonomy" id="54005"/>
    <lineage>
        <taxon>Bacteria</taxon>
        <taxon>Bacillati</taxon>
        <taxon>Bacillota</taxon>
        <taxon>Tissierellia</taxon>
        <taxon>Tissierellales</taxon>
        <taxon>Peptoniphilaceae</taxon>
        <taxon>Peptoniphilus</taxon>
    </lineage>
</organism>
<evidence type="ECO:0000313" key="3">
    <source>
        <dbReference type="EMBL" id="MBS6535429.1"/>
    </source>
</evidence>
<dbReference type="Pfam" id="PF04014">
    <property type="entry name" value="MazE_antitoxin"/>
    <property type="match status" value="1"/>
</dbReference>
<dbReference type="AlphaFoldDB" id="A0A943SRZ2"/>
<reference evidence="3" key="1">
    <citation type="submission" date="2021-02" db="EMBL/GenBank/DDBJ databases">
        <title>Infant gut strain persistence is associated with maternal origin, phylogeny, and functional potential including surface adhesion and iron acquisition.</title>
        <authorList>
            <person name="Lou Y.C."/>
        </authorList>
    </citation>
    <scope>NUCLEOTIDE SEQUENCE</scope>
    <source>
        <strain evidence="3">L3_060_052G1_dasL3_060_052G1_concoct_1</strain>
    </source>
</reference>
<sequence>MNIKIKKWGNSQGIILPKLVLDSLGFGVDDDLDLEIQNNKIVLSKPSESFDDFSDLILEDLIRDGYHGEDLLMEFKRIKNNFPEARESLRKDLLKEYEAGDMLDYEEAFND</sequence>
<protein>
    <submittedName>
        <fullName evidence="3">AbrB/MazE/SpoVT family DNA-binding domain-containing protein</fullName>
    </submittedName>
</protein>
<evidence type="ECO:0000256" key="1">
    <source>
        <dbReference type="PROSITE-ProRule" id="PRU01076"/>
    </source>
</evidence>
<accession>A0A943SRZ2</accession>
<dbReference type="PROSITE" id="PS51740">
    <property type="entry name" value="SPOVT_ABRB"/>
    <property type="match status" value="1"/>
</dbReference>
<comment type="caution">
    <text evidence="3">The sequence shown here is derived from an EMBL/GenBank/DDBJ whole genome shotgun (WGS) entry which is preliminary data.</text>
</comment>
<dbReference type="InterPro" id="IPR007159">
    <property type="entry name" value="SpoVT-AbrB_dom"/>
</dbReference>
<evidence type="ECO:0000313" key="4">
    <source>
        <dbReference type="Proteomes" id="UP000748991"/>
    </source>
</evidence>
<gene>
    <name evidence="3" type="ORF">KH327_06320</name>
</gene>
<dbReference type="SUPFAM" id="SSF89447">
    <property type="entry name" value="AbrB/MazE/MraZ-like"/>
    <property type="match status" value="1"/>
</dbReference>
<dbReference type="Proteomes" id="UP000748991">
    <property type="component" value="Unassembled WGS sequence"/>
</dbReference>
<dbReference type="GO" id="GO:0003677">
    <property type="term" value="F:DNA binding"/>
    <property type="evidence" value="ECO:0007669"/>
    <property type="project" value="UniProtKB-UniRule"/>
</dbReference>
<dbReference type="SMART" id="SM00966">
    <property type="entry name" value="SpoVT_AbrB"/>
    <property type="match status" value="1"/>
</dbReference>
<proteinExistence type="predicted"/>
<dbReference type="Gene3D" id="2.10.260.10">
    <property type="match status" value="1"/>
</dbReference>
<name>A0A943SRZ2_9FIRM</name>
<dbReference type="InterPro" id="IPR037914">
    <property type="entry name" value="SpoVT-AbrB_sf"/>
</dbReference>
<dbReference type="RefSeq" id="WP_278638044.1">
    <property type="nucleotide sequence ID" value="NZ_JAGZZP010000011.1"/>
</dbReference>
<dbReference type="EMBL" id="JAGZZP010000011">
    <property type="protein sequence ID" value="MBS6535429.1"/>
    <property type="molecule type" value="Genomic_DNA"/>
</dbReference>